<dbReference type="EMBL" id="BMAT01003184">
    <property type="protein sequence ID" value="GFS21508.1"/>
    <property type="molecule type" value="Genomic_DNA"/>
</dbReference>
<feature type="region of interest" description="Disordered" evidence="1">
    <location>
        <begin position="40"/>
        <end position="60"/>
    </location>
</feature>
<protein>
    <submittedName>
        <fullName evidence="2">Uncharacterized protein</fullName>
    </submittedName>
</protein>
<organism evidence="2 3">
    <name type="scientific">Elysia marginata</name>
    <dbReference type="NCBI Taxonomy" id="1093978"/>
    <lineage>
        <taxon>Eukaryota</taxon>
        <taxon>Metazoa</taxon>
        <taxon>Spiralia</taxon>
        <taxon>Lophotrochozoa</taxon>
        <taxon>Mollusca</taxon>
        <taxon>Gastropoda</taxon>
        <taxon>Heterobranchia</taxon>
        <taxon>Euthyneura</taxon>
        <taxon>Panpulmonata</taxon>
        <taxon>Sacoglossa</taxon>
        <taxon>Placobranchoidea</taxon>
        <taxon>Plakobranchidae</taxon>
        <taxon>Elysia</taxon>
    </lineage>
</organism>
<accession>A0AAV4JI04</accession>
<name>A0AAV4JI04_9GAST</name>
<dbReference type="Proteomes" id="UP000762676">
    <property type="component" value="Unassembled WGS sequence"/>
</dbReference>
<feature type="compositionally biased region" description="Polar residues" evidence="1">
    <location>
        <begin position="88"/>
        <end position="98"/>
    </location>
</feature>
<proteinExistence type="predicted"/>
<evidence type="ECO:0000256" key="1">
    <source>
        <dbReference type="SAM" id="MobiDB-lite"/>
    </source>
</evidence>
<comment type="caution">
    <text evidence="2">The sequence shown here is derived from an EMBL/GenBank/DDBJ whole genome shotgun (WGS) entry which is preliminary data.</text>
</comment>
<evidence type="ECO:0000313" key="3">
    <source>
        <dbReference type="Proteomes" id="UP000762676"/>
    </source>
</evidence>
<feature type="region of interest" description="Disordered" evidence="1">
    <location>
        <begin position="1"/>
        <end position="21"/>
    </location>
</feature>
<gene>
    <name evidence="2" type="ORF">ElyMa_001595600</name>
</gene>
<evidence type="ECO:0000313" key="2">
    <source>
        <dbReference type="EMBL" id="GFS21508.1"/>
    </source>
</evidence>
<dbReference type="AlphaFoldDB" id="A0AAV4JI04"/>
<feature type="region of interest" description="Disordered" evidence="1">
    <location>
        <begin position="85"/>
        <end position="113"/>
    </location>
</feature>
<sequence length="113" mass="12792">MWRGKPGQTTSLCDEESQGKPPHYVARKAKAKLLTMWRGKPRQTSSLCGEESQGKPPHYAAKKAKANHLIVWYATLVLGPKSTKIKTRSSLSPDNESNIFRESHNKRPYFTHT</sequence>
<keyword evidence="3" id="KW-1185">Reference proteome</keyword>
<reference evidence="2 3" key="1">
    <citation type="journal article" date="2021" name="Elife">
        <title>Chloroplast acquisition without the gene transfer in kleptoplastic sea slugs, Plakobranchus ocellatus.</title>
        <authorList>
            <person name="Maeda T."/>
            <person name="Takahashi S."/>
            <person name="Yoshida T."/>
            <person name="Shimamura S."/>
            <person name="Takaki Y."/>
            <person name="Nagai Y."/>
            <person name="Toyoda A."/>
            <person name="Suzuki Y."/>
            <person name="Arimoto A."/>
            <person name="Ishii H."/>
            <person name="Satoh N."/>
            <person name="Nishiyama T."/>
            <person name="Hasebe M."/>
            <person name="Maruyama T."/>
            <person name="Minagawa J."/>
            <person name="Obokata J."/>
            <person name="Shigenobu S."/>
        </authorList>
    </citation>
    <scope>NUCLEOTIDE SEQUENCE [LARGE SCALE GENOMIC DNA]</scope>
</reference>